<dbReference type="RefSeq" id="WP_111357591.1">
    <property type="nucleotide sequence ID" value="NZ_NHSK01000054.1"/>
</dbReference>
<sequence length="114" mass="12416">MSPESIQNFLALSIGFAFAGLIATGYQMWAQRPASFRLLEQGASAASFAAVPFLVFAAPFIIMRNTVRGRIIERRRFEFVMIATIIAGLWSLMSGTIVVMTVEVVTSGLARLIG</sequence>
<organism evidence="2 3">
    <name type="scientific">Rhodoplanes elegans</name>
    <dbReference type="NCBI Taxonomy" id="29408"/>
    <lineage>
        <taxon>Bacteria</taxon>
        <taxon>Pseudomonadati</taxon>
        <taxon>Pseudomonadota</taxon>
        <taxon>Alphaproteobacteria</taxon>
        <taxon>Hyphomicrobiales</taxon>
        <taxon>Nitrobacteraceae</taxon>
        <taxon>Rhodoplanes</taxon>
    </lineage>
</organism>
<evidence type="ECO:0000313" key="3">
    <source>
        <dbReference type="Proteomes" id="UP000248863"/>
    </source>
</evidence>
<dbReference type="OrthoDB" id="8451574at2"/>
<proteinExistence type="predicted"/>
<reference evidence="2 3" key="1">
    <citation type="submission" date="2017-07" db="EMBL/GenBank/DDBJ databases">
        <title>Draft Genome Sequences of Select Purple Nonsulfur Bacteria.</title>
        <authorList>
            <person name="Lasarre B."/>
            <person name="Mckinlay J.B."/>
        </authorList>
    </citation>
    <scope>NUCLEOTIDE SEQUENCE [LARGE SCALE GENOMIC DNA]</scope>
    <source>
        <strain evidence="2 3">DSM 11907</strain>
    </source>
</reference>
<dbReference type="Pfam" id="PF22258">
    <property type="entry name" value="DUF6949"/>
    <property type="match status" value="1"/>
</dbReference>
<accession>A0A327KJR7</accession>
<feature type="transmembrane region" description="Helical" evidence="1">
    <location>
        <begin position="9"/>
        <end position="29"/>
    </location>
</feature>
<keyword evidence="1" id="KW-0472">Membrane</keyword>
<keyword evidence="1" id="KW-1133">Transmembrane helix</keyword>
<evidence type="ECO:0000313" key="2">
    <source>
        <dbReference type="EMBL" id="RAI38354.1"/>
    </source>
</evidence>
<keyword evidence="1" id="KW-0812">Transmembrane</keyword>
<name>A0A327KJR7_9BRAD</name>
<gene>
    <name evidence="2" type="ORF">CH338_12980</name>
</gene>
<feature type="transmembrane region" description="Helical" evidence="1">
    <location>
        <begin position="79"/>
        <end position="102"/>
    </location>
</feature>
<feature type="transmembrane region" description="Helical" evidence="1">
    <location>
        <begin position="49"/>
        <end position="67"/>
    </location>
</feature>
<keyword evidence="3" id="KW-1185">Reference proteome</keyword>
<evidence type="ECO:0000256" key="1">
    <source>
        <dbReference type="SAM" id="Phobius"/>
    </source>
</evidence>
<dbReference type="Proteomes" id="UP000248863">
    <property type="component" value="Unassembled WGS sequence"/>
</dbReference>
<dbReference type="EMBL" id="NPEU01000130">
    <property type="protein sequence ID" value="RAI38354.1"/>
    <property type="molecule type" value="Genomic_DNA"/>
</dbReference>
<dbReference type="AlphaFoldDB" id="A0A327KJR7"/>
<dbReference type="InterPro" id="IPR053803">
    <property type="entry name" value="DUF6949"/>
</dbReference>
<comment type="caution">
    <text evidence="2">The sequence shown here is derived from an EMBL/GenBank/DDBJ whole genome shotgun (WGS) entry which is preliminary data.</text>
</comment>
<protein>
    <submittedName>
        <fullName evidence="2">Uncharacterized protein</fullName>
    </submittedName>
</protein>